<feature type="transmembrane region" description="Helical" evidence="7">
    <location>
        <begin position="292"/>
        <end position="311"/>
    </location>
</feature>
<organism evidence="8 9">
    <name type="scientific">Rheinheimera salexigens</name>
    <dbReference type="NCBI Taxonomy" id="1628148"/>
    <lineage>
        <taxon>Bacteria</taxon>
        <taxon>Pseudomonadati</taxon>
        <taxon>Pseudomonadota</taxon>
        <taxon>Gammaproteobacteria</taxon>
        <taxon>Chromatiales</taxon>
        <taxon>Chromatiaceae</taxon>
        <taxon>Rheinheimera</taxon>
    </lineage>
</organism>
<dbReference type="AlphaFoldDB" id="A0A1E7Q4T7"/>
<comment type="similarity">
    <text evidence="2">Belongs to the UPF0324 family.</text>
</comment>
<evidence type="ECO:0000313" key="9">
    <source>
        <dbReference type="Proteomes" id="UP000242258"/>
    </source>
</evidence>
<evidence type="ECO:0000313" key="8">
    <source>
        <dbReference type="EMBL" id="OEY69157.1"/>
    </source>
</evidence>
<dbReference type="InterPro" id="IPR018383">
    <property type="entry name" value="UPF0324_pro"/>
</dbReference>
<protein>
    <recommendedName>
        <fullName evidence="10">Sulfate exporter family transporter</fullName>
    </recommendedName>
</protein>
<evidence type="ECO:0000256" key="2">
    <source>
        <dbReference type="ARBA" id="ARBA00007977"/>
    </source>
</evidence>
<dbReference type="EMBL" id="MKEK01000001">
    <property type="protein sequence ID" value="OEY69157.1"/>
    <property type="molecule type" value="Genomic_DNA"/>
</dbReference>
<accession>A0A1E7Q4T7</accession>
<feature type="transmembrane region" description="Helical" evidence="7">
    <location>
        <begin position="206"/>
        <end position="225"/>
    </location>
</feature>
<keyword evidence="5 7" id="KW-1133">Transmembrane helix</keyword>
<feature type="transmembrane region" description="Helical" evidence="7">
    <location>
        <begin position="255"/>
        <end position="280"/>
    </location>
</feature>
<evidence type="ECO:0000256" key="3">
    <source>
        <dbReference type="ARBA" id="ARBA00022475"/>
    </source>
</evidence>
<dbReference type="RefSeq" id="WP_070048723.1">
    <property type="nucleotide sequence ID" value="NZ_CBCSDO010000003.1"/>
</dbReference>
<keyword evidence="3" id="KW-1003">Cell membrane</keyword>
<keyword evidence="6 7" id="KW-0472">Membrane</keyword>
<proteinExistence type="inferred from homology"/>
<dbReference type="PANTHER" id="PTHR30106">
    <property type="entry name" value="INNER MEMBRANE PROTEIN YEIH-RELATED"/>
    <property type="match status" value="1"/>
</dbReference>
<feature type="transmembrane region" description="Helical" evidence="7">
    <location>
        <begin position="232"/>
        <end position="249"/>
    </location>
</feature>
<dbReference type="Proteomes" id="UP000242258">
    <property type="component" value="Unassembled WGS sequence"/>
</dbReference>
<feature type="transmembrane region" description="Helical" evidence="7">
    <location>
        <begin position="12"/>
        <end position="45"/>
    </location>
</feature>
<dbReference type="PANTHER" id="PTHR30106:SF1">
    <property type="entry name" value="UPF0324 MEMBRANE PROTEIN FN0533"/>
    <property type="match status" value="1"/>
</dbReference>
<evidence type="ECO:0000256" key="4">
    <source>
        <dbReference type="ARBA" id="ARBA00022692"/>
    </source>
</evidence>
<dbReference type="GO" id="GO:0005886">
    <property type="term" value="C:plasma membrane"/>
    <property type="evidence" value="ECO:0007669"/>
    <property type="project" value="UniProtKB-SubCell"/>
</dbReference>
<dbReference type="Pfam" id="PF03601">
    <property type="entry name" value="Cons_hypoth698"/>
    <property type="match status" value="1"/>
</dbReference>
<evidence type="ECO:0000256" key="6">
    <source>
        <dbReference type="ARBA" id="ARBA00023136"/>
    </source>
</evidence>
<comment type="caution">
    <text evidence="8">The sequence shown here is derived from an EMBL/GenBank/DDBJ whole genome shotgun (WGS) entry which is preliminary data.</text>
</comment>
<feature type="transmembrane region" description="Helical" evidence="7">
    <location>
        <begin position="112"/>
        <end position="133"/>
    </location>
</feature>
<gene>
    <name evidence="8" type="ORF">BI198_05895</name>
</gene>
<feature type="transmembrane region" description="Helical" evidence="7">
    <location>
        <begin position="140"/>
        <end position="165"/>
    </location>
</feature>
<feature type="transmembrane region" description="Helical" evidence="7">
    <location>
        <begin position="51"/>
        <end position="70"/>
    </location>
</feature>
<keyword evidence="4 7" id="KW-0812">Transmembrane</keyword>
<evidence type="ECO:0008006" key="10">
    <source>
        <dbReference type="Google" id="ProtNLM"/>
    </source>
</evidence>
<dbReference type="OrthoDB" id="5393513at2"/>
<reference evidence="9" key="1">
    <citation type="submission" date="2016-09" db="EMBL/GenBank/DDBJ databases">
        <authorList>
            <person name="Wan X."/>
            <person name="Hou S."/>
        </authorList>
    </citation>
    <scope>NUCLEOTIDE SEQUENCE [LARGE SCALE GENOMIC DNA]</scope>
    <source>
        <strain evidence="9">KH87</strain>
    </source>
</reference>
<feature type="transmembrane region" description="Helical" evidence="7">
    <location>
        <begin position="82"/>
        <end position="100"/>
    </location>
</feature>
<evidence type="ECO:0000256" key="7">
    <source>
        <dbReference type="SAM" id="Phobius"/>
    </source>
</evidence>
<sequence>MLTHPAIKDGRFWLFSALAVLCLFPIISSPIALILGFLLASFGLLPKSINIAALTPALLSISIVGLGFGIHLQQAIEISQQSLPLVVGSIVFTLVLGLILTKLLKLDQKTGYLIGAGTAICGGSAIAAVAPAIKAKAEQIAIALACVFVLNSIALFVFPLVGHYLELSQYDFGLWSAIAIHDTSSVVGAASSYGDQALEVATTTKLARALWIVPVALISSMAFGGNSKSIRIPGFILAYIAAILISYFLPQFSSFYDVLFAISKRTLVVCLFFIGAGITLRKMRDAGAKPMILAVLLWIAIAVSSLAYITMVN</sequence>
<comment type="subcellular location">
    <subcellularLocation>
        <location evidence="1">Cell membrane</location>
        <topology evidence="1">Multi-pass membrane protein</topology>
    </subcellularLocation>
</comment>
<keyword evidence="9" id="KW-1185">Reference proteome</keyword>
<name>A0A1E7Q4T7_9GAMM</name>
<evidence type="ECO:0000256" key="5">
    <source>
        <dbReference type="ARBA" id="ARBA00022989"/>
    </source>
</evidence>
<evidence type="ECO:0000256" key="1">
    <source>
        <dbReference type="ARBA" id="ARBA00004651"/>
    </source>
</evidence>